<dbReference type="Gene3D" id="3.30.565.10">
    <property type="entry name" value="Histidine kinase-like ATPase, C-terminal domain"/>
    <property type="match status" value="1"/>
</dbReference>
<dbReference type="Pfam" id="PF02518">
    <property type="entry name" value="HATPase_c"/>
    <property type="match status" value="1"/>
</dbReference>
<evidence type="ECO:0000256" key="1">
    <source>
        <dbReference type="ARBA" id="ARBA00000085"/>
    </source>
</evidence>
<dbReference type="CDD" id="cd00082">
    <property type="entry name" value="HisKA"/>
    <property type="match status" value="1"/>
</dbReference>
<keyword evidence="3 6" id="KW-0597">Phosphoprotein</keyword>
<evidence type="ECO:0000313" key="12">
    <source>
        <dbReference type="Proteomes" id="UP001626537"/>
    </source>
</evidence>
<dbReference type="InterPro" id="IPR008207">
    <property type="entry name" value="Sig_transdc_His_kin_Hpt_dom"/>
</dbReference>
<dbReference type="Gene3D" id="3.40.50.2300">
    <property type="match status" value="1"/>
</dbReference>
<evidence type="ECO:0000259" key="8">
    <source>
        <dbReference type="PROSITE" id="PS50109"/>
    </source>
</evidence>
<dbReference type="Gene3D" id="1.20.120.160">
    <property type="entry name" value="HPT domain"/>
    <property type="match status" value="1"/>
</dbReference>
<keyword evidence="4" id="KW-0902">Two-component regulatory system</keyword>
<keyword evidence="7" id="KW-0175">Coiled coil</keyword>
<dbReference type="InterPro" id="IPR001789">
    <property type="entry name" value="Sig_transdc_resp-reg_receiver"/>
</dbReference>
<reference evidence="11 12" key="1">
    <citation type="submission" date="2023-10" db="EMBL/GenBank/DDBJ databases">
        <title>Two novel species belonging to the OM43/NOR5 clade.</title>
        <authorList>
            <person name="Park M."/>
        </authorList>
    </citation>
    <scope>NUCLEOTIDE SEQUENCE [LARGE SCALE GENOMIC DNA]</scope>
    <source>
        <strain evidence="11 12">IMCC43200</strain>
    </source>
</reference>
<evidence type="ECO:0000256" key="6">
    <source>
        <dbReference type="PROSITE-ProRule" id="PRU00169"/>
    </source>
</evidence>
<feature type="domain" description="Histidine kinase" evidence="8">
    <location>
        <begin position="175"/>
        <end position="393"/>
    </location>
</feature>
<dbReference type="PANTHER" id="PTHR45339:SF5">
    <property type="entry name" value="HISTIDINE KINASE"/>
    <property type="match status" value="1"/>
</dbReference>
<dbReference type="InterPro" id="IPR003661">
    <property type="entry name" value="HisK_dim/P_dom"/>
</dbReference>
<dbReference type="Pfam" id="PF00512">
    <property type="entry name" value="HisKA"/>
    <property type="match status" value="1"/>
</dbReference>
<dbReference type="RefSeq" id="WP_407346755.1">
    <property type="nucleotide sequence ID" value="NZ_CP136864.1"/>
</dbReference>
<evidence type="ECO:0000313" key="11">
    <source>
        <dbReference type="EMBL" id="WOJ92173.1"/>
    </source>
</evidence>
<evidence type="ECO:0000256" key="4">
    <source>
        <dbReference type="ARBA" id="ARBA00023012"/>
    </source>
</evidence>
<dbReference type="InterPro" id="IPR005467">
    <property type="entry name" value="His_kinase_dom"/>
</dbReference>
<dbReference type="InterPro" id="IPR036890">
    <property type="entry name" value="HATPase_C_sf"/>
</dbReference>
<dbReference type="EC" id="2.7.13.3" evidence="2"/>
<dbReference type="InterPro" id="IPR036641">
    <property type="entry name" value="HPT_dom_sf"/>
</dbReference>
<evidence type="ECO:0000259" key="9">
    <source>
        <dbReference type="PROSITE" id="PS50110"/>
    </source>
</evidence>
<dbReference type="InterPro" id="IPR003594">
    <property type="entry name" value="HATPase_dom"/>
</dbReference>
<evidence type="ECO:0000256" key="7">
    <source>
        <dbReference type="SAM" id="Coils"/>
    </source>
</evidence>
<dbReference type="Pfam" id="PF00072">
    <property type="entry name" value="Response_reg"/>
    <property type="match status" value="1"/>
</dbReference>
<evidence type="ECO:0000256" key="2">
    <source>
        <dbReference type="ARBA" id="ARBA00012438"/>
    </source>
</evidence>
<name>A0ABZ0HY51_9GAMM</name>
<proteinExistence type="predicted"/>
<organism evidence="11 12">
    <name type="scientific">Congregibacter variabilis</name>
    <dbReference type="NCBI Taxonomy" id="3081200"/>
    <lineage>
        <taxon>Bacteria</taxon>
        <taxon>Pseudomonadati</taxon>
        <taxon>Pseudomonadota</taxon>
        <taxon>Gammaproteobacteria</taxon>
        <taxon>Cellvibrionales</taxon>
        <taxon>Halieaceae</taxon>
        <taxon>Congregibacter</taxon>
    </lineage>
</organism>
<dbReference type="SUPFAM" id="SSF47384">
    <property type="entry name" value="Homodimeric domain of signal transducing histidine kinase"/>
    <property type="match status" value="1"/>
</dbReference>
<dbReference type="InterPro" id="IPR036097">
    <property type="entry name" value="HisK_dim/P_sf"/>
</dbReference>
<dbReference type="EMBL" id="CP136864">
    <property type="protein sequence ID" value="WOJ92173.1"/>
    <property type="molecule type" value="Genomic_DNA"/>
</dbReference>
<dbReference type="SUPFAM" id="SSF52172">
    <property type="entry name" value="CheY-like"/>
    <property type="match status" value="1"/>
</dbReference>
<feature type="domain" description="HPt" evidence="10">
    <location>
        <begin position="575"/>
        <end position="671"/>
    </location>
</feature>
<dbReference type="SUPFAM" id="SSF55874">
    <property type="entry name" value="ATPase domain of HSP90 chaperone/DNA topoisomerase II/histidine kinase"/>
    <property type="match status" value="1"/>
</dbReference>
<feature type="modified residue" description="4-aspartylphosphate" evidence="6">
    <location>
        <position position="467"/>
    </location>
</feature>
<protein>
    <recommendedName>
        <fullName evidence="2">histidine kinase</fullName>
        <ecNumber evidence="2">2.7.13.3</ecNumber>
    </recommendedName>
</protein>
<dbReference type="Proteomes" id="UP001626537">
    <property type="component" value="Chromosome"/>
</dbReference>
<dbReference type="Gene3D" id="1.10.287.130">
    <property type="match status" value="1"/>
</dbReference>
<evidence type="ECO:0000256" key="5">
    <source>
        <dbReference type="PROSITE-ProRule" id="PRU00110"/>
    </source>
</evidence>
<dbReference type="SMART" id="SM00448">
    <property type="entry name" value="REC"/>
    <property type="match status" value="1"/>
</dbReference>
<dbReference type="InterPro" id="IPR004358">
    <property type="entry name" value="Sig_transdc_His_kin-like_C"/>
</dbReference>
<dbReference type="PANTHER" id="PTHR45339">
    <property type="entry name" value="HYBRID SIGNAL TRANSDUCTION HISTIDINE KINASE J"/>
    <property type="match status" value="1"/>
</dbReference>
<evidence type="ECO:0000259" key="10">
    <source>
        <dbReference type="PROSITE" id="PS50894"/>
    </source>
</evidence>
<dbReference type="InterPro" id="IPR011006">
    <property type="entry name" value="CheY-like_superfamily"/>
</dbReference>
<dbReference type="Gene3D" id="3.30.450.260">
    <property type="entry name" value="Haem NO binding associated domain"/>
    <property type="match status" value="1"/>
</dbReference>
<dbReference type="SMART" id="SM00387">
    <property type="entry name" value="HATPase_c"/>
    <property type="match status" value="1"/>
</dbReference>
<dbReference type="PRINTS" id="PR00344">
    <property type="entry name" value="BCTRLSENSOR"/>
</dbReference>
<dbReference type="InterPro" id="IPR042463">
    <property type="entry name" value="HNOB_dom_associated_sf"/>
</dbReference>
<feature type="domain" description="Response regulatory" evidence="9">
    <location>
        <begin position="418"/>
        <end position="534"/>
    </location>
</feature>
<gene>
    <name evidence="11" type="ORF">R0135_10270</name>
</gene>
<dbReference type="SMART" id="SM00388">
    <property type="entry name" value="HisKA"/>
    <property type="match status" value="1"/>
</dbReference>
<comment type="catalytic activity">
    <reaction evidence="1">
        <text>ATP + protein L-histidine = ADP + protein N-phospho-L-histidine.</text>
        <dbReference type="EC" id="2.7.13.3"/>
    </reaction>
</comment>
<sequence>MKTEPRLSWTQLEKLFTVIMCISDEGEILYSSETPKRYIPTLSEGSQFFELFKLLRPAGARNIAEVRKHLSSLFLVKSVGERFAMRGQMVETTWEGRDVLCFCGSPWVFWMNAHCPDIKLGMGDFSAQDSQLDQLFLMTTEQRMVSDLEKLNSELQHAKQDTEAAQMAKNALFARMSHEMRTPLNGVVSALSLLGDHKMNTKAEELLALANSSSRNLLHVINYILDISKIEAGDEVFDSTIFEMTAMLRGVTDIVRARAVEKNLELIWSTSPLLSDLYIGDKSKLRQCLLNLITNAIKFTDVGSVTVRALPSASEDSVRFEVEDTGAGIGVDDKHLIFEPFWTGMSDTLGRERGTGLGLDLVRRYVDVMGGTLGVASHIGRGSLFWFEVPLEIGIEEASTDLGSAPQTQDVPTRFDGRVLLVDDNSTNMLLGRLILESLGVTVEEACDGAMAVEKALKEPFDLVLMDLNMPVMDGVAATAKIRKHRNEDALPVVALTAYASSEEKERCLRIGMNDYLTKPIVRDRLAEQLNRWLTADNSHNEPEITASVIEEANDSNAPPILAKDILDELRAQIGDASLGDVLDQFEAEVHSRWEAFSEAFMAAELGTMIREVHTLASTCRSLGLAQAGEHFAMLEQQMRDSGNAVSQDDVSVSDGLLRSGLKALGEYRKA</sequence>
<dbReference type="CDD" id="cd17546">
    <property type="entry name" value="REC_hyHK_CKI1_RcsC-like"/>
    <property type="match status" value="1"/>
</dbReference>
<dbReference type="SUPFAM" id="SSF47226">
    <property type="entry name" value="Histidine-containing phosphotransfer domain, HPT domain"/>
    <property type="match status" value="1"/>
</dbReference>
<accession>A0ABZ0HY51</accession>
<feature type="modified residue" description="Phosphohistidine" evidence="5">
    <location>
        <position position="614"/>
    </location>
</feature>
<dbReference type="PROSITE" id="PS50109">
    <property type="entry name" value="HIS_KIN"/>
    <property type="match status" value="1"/>
</dbReference>
<dbReference type="CDD" id="cd16922">
    <property type="entry name" value="HATPase_EvgS-ArcB-TorS-like"/>
    <property type="match status" value="1"/>
</dbReference>
<dbReference type="Pfam" id="PF01627">
    <property type="entry name" value="Hpt"/>
    <property type="match status" value="1"/>
</dbReference>
<evidence type="ECO:0000256" key="3">
    <source>
        <dbReference type="ARBA" id="ARBA00022553"/>
    </source>
</evidence>
<dbReference type="PROSITE" id="PS50894">
    <property type="entry name" value="HPT"/>
    <property type="match status" value="1"/>
</dbReference>
<feature type="coiled-coil region" evidence="7">
    <location>
        <begin position="141"/>
        <end position="168"/>
    </location>
</feature>
<keyword evidence="12" id="KW-1185">Reference proteome</keyword>
<dbReference type="PROSITE" id="PS50110">
    <property type="entry name" value="RESPONSE_REGULATORY"/>
    <property type="match status" value="1"/>
</dbReference>